<dbReference type="EC" id="2.3.2.27" evidence="4"/>
<keyword evidence="16" id="KW-1185">Reference proteome</keyword>
<evidence type="ECO:0000256" key="2">
    <source>
        <dbReference type="ARBA" id="ARBA00004141"/>
    </source>
</evidence>
<dbReference type="AlphaFoldDB" id="A0A4U5MST6"/>
<organism evidence="15 16">
    <name type="scientific">Steinernema carpocapsae</name>
    <name type="common">Entomopathogenic nematode</name>
    <dbReference type="NCBI Taxonomy" id="34508"/>
    <lineage>
        <taxon>Eukaryota</taxon>
        <taxon>Metazoa</taxon>
        <taxon>Ecdysozoa</taxon>
        <taxon>Nematoda</taxon>
        <taxon>Chromadorea</taxon>
        <taxon>Rhabditida</taxon>
        <taxon>Tylenchina</taxon>
        <taxon>Panagrolaimomorpha</taxon>
        <taxon>Strongyloidoidea</taxon>
        <taxon>Steinernematidae</taxon>
        <taxon>Steinernema</taxon>
    </lineage>
</organism>
<evidence type="ECO:0000313" key="16">
    <source>
        <dbReference type="Proteomes" id="UP000298663"/>
    </source>
</evidence>
<evidence type="ECO:0000256" key="13">
    <source>
        <dbReference type="SAM" id="Phobius"/>
    </source>
</evidence>
<sequence length="510" mass="58139">MNEKEVACRICWSASEEPLFHPCRCNGSIKYVHNSCWQNWTRLSKNNENCEICSHKFKFFEMENARNLPAAVYIQSVLKYFLFLASLSAVFICIYAALCLTSADSKYYKLLILLSTAPALTAVQMKHLVSNFAHDTVLSYRLPFVGDVNSVRKITKVTFWDILLYDTLYYFGTAAYVVCVFACGGSVFKSIENALSGRTGVLTLNATSVAASFEPMHSWISRYSLNHVSPTFAILTLVSLFFCLTRRLHMFFRLLPLSLTSFLLAKSIHWLLQIFCVGWFVDSIAFVDTFTRSIIDLTFAAITFFSVREFRDFVHRGGCGEDNGMVCNETEHDVKATDEEKGKQKTSQRIRDVLTESIKDLIFCITCFVCFVVVPLLLATFPFFTRTIDLGGASVPEEKSATPTQSKVNVVNFLNFFGKLVLLLPPLHGLQDLYVRFFFSFGRVLQRTVNYNSEKTETVQHTSPPLHFFACFDFRNLNTNRSFPPFVTCPWAFFSQLFSRLSLDRLAQSR</sequence>
<dbReference type="Pfam" id="PF12906">
    <property type="entry name" value="RINGv"/>
    <property type="match status" value="1"/>
</dbReference>
<feature type="transmembrane region" description="Helical" evidence="13">
    <location>
        <begin position="80"/>
        <end position="100"/>
    </location>
</feature>
<feature type="transmembrane region" description="Helical" evidence="13">
    <location>
        <begin position="284"/>
        <end position="307"/>
    </location>
</feature>
<dbReference type="GO" id="GO:0005789">
    <property type="term" value="C:endoplasmic reticulum membrane"/>
    <property type="evidence" value="ECO:0007669"/>
    <property type="project" value="TreeGrafter"/>
</dbReference>
<keyword evidence="10" id="KW-0862">Zinc</keyword>
<keyword evidence="5" id="KW-0808">Transferase</keyword>
<feature type="transmembrane region" description="Helical" evidence="13">
    <location>
        <begin position="168"/>
        <end position="188"/>
    </location>
</feature>
<feature type="transmembrane region" description="Helical" evidence="13">
    <location>
        <begin position="195"/>
        <end position="213"/>
    </location>
</feature>
<keyword evidence="12 13" id="KW-0472">Membrane</keyword>
<dbReference type="InterPro" id="IPR013083">
    <property type="entry name" value="Znf_RING/FYVE/PHD"/>
</dbReference>
<reference evidence="15 16" key="2">
    <citation type="journal article" date="2019" name="G3 (Bethesda)">
        <title>Hybrid Assembly of the Genome of the Entomopathogenic Nematode Steinernema carpocapsae Identifies the X-Chromosome.</title>
        <authorList>
            <person name="Serra L."/>
            <person name="Macchietto M."/>
            <person name="Macias-Munoz A."/>
            <person name="McGill C.J."/>
            <person name="Rodriguez I.M."/>
            <person name="Rodriguez B."/>
            <person name="Murad R."/>
            <person name="Mortazavi A."/>
        </authorList>
    </citation>
    <scope>NUCLEOTIDE SEQUENCE [LARGE SCALE GENOMIC DNA]</scope>
    <source>
        <strain evidence="15 16">ALL</strain>
    </source>
</reference>
<dbReference type="PANTHER" id="PTHR13145">
    <property type="entry name" value="SSM4 PROTEIN"/>
    <property type="match status" value="1"/>
</dbReference>
<feature type="transmembrane region" description="Helical" evidence="13">
    <location>
        <begin position="361"/>
        <end position="384"/>
    </location>
</feature>
<dbReference type="SUPFAM" id="SSF57850">
    <property type="entry name" value="RING/U-box"/>
    <property type="match status" value="1"/>
</dbReference>
<evidence type="ECO:0000256" key="7">
    <source>
        <dbReference type="ARBA" id="ARBA00022723"/>
    </source>
</evidence>
<gene>
    <name evidence="15" type="ORF">L596_020199</name>
</gene>
<keyword evidence="9" id="KW-0833">Ubl conjugation pathway</keyword>
<dbReference type="Gene3D" id="3.30.40.10">
    <property type="entry name" value="Zinc/RING finger domain, C3HC4 (zinc finger)"/>
    <property type="match status" value="1"/>
</dbReference>
<reference evidence="15 16" key="1">
    <citation type="journal article" date="2015" name="Genome Biol.">
        <title>Comparative genomics of Steinernema reveals deeply conserved gene regulatory networks.</title>
        <authorList>
            <person name="Dillman A.R."/>
            <person name="Macchietto M."/>
            <person name="Porter C.F."/>
            <person name="Rogers A."/>
            <person name="Williams B."/>
            <person name="Antoshechkin I."/>
            <person name="Lee M.M."/>
            <person name="Goodwin Z."/>
            <person name="Lu X."/>
            <person name="Lewis E.E."/>
            <person name="Goodrich-Blair H."/>
            <person name="Stock S.P."/>
            <person name="Adams B.J."/>
            <person name="Sternberg P.W."/>
            <person name="Mortazavi A."/>
        </authorList>
    </citation>
    <scope>NUCLEOTIDE SEQUENCE [LARGE SCALE GENOMIC DNA]</scope>
    <source>
        <strain evidence="15 16">ALL</strain>
    </source>
</reference>
<evidence type="ECO:0000256" key="6">
    <source>
        <dbReference type="ARBA" id="ARBA00022692"/>
    </source>
</evidence>
<name>A0A4U5MST6_STECR</name>
<dbReference type="STRING" id="34508.A0A4U5MST6"/>
<dbReference type="InterPro" id="IPR011016">
    <property type="entry name" value="Znf_RING-CH"/>
</dbReference>
<evidence type="ECO:0000256" key="1">
    <source>
        <dbReference type="ARBA" id="ARBA00000900"/>
    </source>
</evidence>
<dbReference type="PANTHER" id="PTHR13145:SF0">
    <property type="entry name" value="E3 UBIQUITIN-PROTEIN LIGASE MARCHF6"/>
    <property type="match status" value="1"/>
</dbReference>
<proteinExistence type="predicted"/>
<dbReference type="SMART" id="SM00744">
    <property type="entry name" value="RINGv"/>
    <property type="match status" value="1"/>
</dbReference>
<dbReference type="PROSITE" id="PS51292">
    <property type="entry name" value="ZF_RING_CH"/>
    <property type="match status" value="1"/>
</dbReference>
<dbReference type="GO" id="GO:0008270">
    <property type="term" value="F:zinc ion binding"/>
    <property type="evidence" value="ECO:0007669"/>
    <property type="project" value="UniProtKB-KW"/>
</dbReference>
<keyword evidence="6 13" id="KW-0812">Transmembrane</keyword>
<feature type="transmembrane region" description="Helical" evidence="13">
    <location>
        <begin position="225"/>
        <end position="244"/>
    </location>
</feature>
<evidence type="ECO:0000256" key="5">
    <source>
        <dbReference type="ARBA" id="ARBA00022679"/>
    </source>
</evidence>
<evidence type="ECO:0000256" key="4">
    <source>
        <dbReference type="ARBA" id="ARBA00012483"/>
    </source>
</evidence>
<evidence type="ECO:0000259" key="14">
    <source>
        <dbReference type="PROSITE" id="PS51292"/>
    </source>
</evidence>
<evidence type="ECO:0000256" key="12">
    <source>
        <dbReference type="ARBA" id="ARBA00023136"/>
    </source>
</evidence>
<evidence type="ECO:0000256" key="9">
    <source>
        <dbReference type="ARBA" id="ARBA00022786"/>
    </source>
</evidence>
<dbReference type="GO" id="GO:0061630">
    <property type="term" value="F:ubiquitin protein ligase activity"/>
    <property type="evidence" value="ECO:0007669"/>
    <property type="project" value="UniProtKB-EC"/>
</dbReference>
<dbReference type="Proteomes" id="UP000298663">
    <property type="component" value="Unassembled WGS sequence"/>
</dbReference>
<evidence type="ECO:0000256" key="3">
    <source>
        <dbReference type="ARBA" id="ARBA00004906"/>
    </source>
</evidence>
<feature type="domain" description="RING-CH-type" evidence="14">
    <location>
        <begin position="1"/>
        <end position="60"/>
    </location>
</feature>
<comment type="catalytic activity">
    <reaction evidence="1">
        <text>S-ubiquitinyl-[E2 ubiquitin-conjugating enzyme]-L-cysteine + [acceptor protein]-L-lysine = [E2 ubiquitin-conjugating enzyme]-L-cysteine + N(6)-ubiquitinyl-[acceptor protein]-L-lysine.</text>
        <dbReference type="EC" id="2.3.2.27"/>
    </reaction>
</comment>
<keyword evidence="11 13" id="KW-1133">Transmembrane helix</keyword>
<dbReference type="GO" id="GO:0036503">
    <property type="term" value="P:ERAD pathway"/>
    <property type="evidence" value="ECO:0007669"/>
    <property type="project" value="TreeGrafter"/>
</dbReference>
<comment type="caution">
    <text evidence="15">The sequence shown here is derived from an EMBL/GenBank/DDBJ whole genome shotgun (WGS) entry which is preliminary data.</text>
</comment>
<dbReference type="EMBL" id="AZBU02000006">
    <property type="protein sequence ID" value="TKR72799.1"/>
    <property type="molecule type" value="Genomic_DNA"/>
</dbReference>
<evidence type="ECO:0000256" key="11">
    <source>
        <dbReference type="ARBA" id="ARBA00022989"/>
    </source>
</evidence>
<comment type="pathway">
    <text evidence="3">Protein modification; protein ubiquitination.</text>
</comment>
<dbReference type="OrthoDB" id="264354at2759"/>
<keyword evidence="7" id="KW-0479">Metal-binding</keyword>
<protein>
    <recommendedName>
        <fullName evidence="4">RING-type E3 ubiquitin transferase</fullName>
        <ecNumber evidence="4">2.3.2.27</ecNumber>
    </recommendedName>
</protein>
<evidence type="ECO:0000313" key="15">
    <source>
        <dbReference type="EMBL" id="TKR72799.1"/>
    </source>
</evidence>
<feature type="transmembrane region" description="Helical" evidence="13">
    <location>
        <begin position="251"/>
        <end position="272"/>
    </location>
</feature>
<accession>A0A4U5MST6</accession>
<evidence type="ECO:0000256" key="8">
    <source>
        <dbReference type="ARBA" id="ARBA00022771"/>
    </source>
</evidence>
<keyword evidence="8" id="KW-0863">Zinc-finger</keyword>
<evidence type="ECO:0000256" key="10">
    <source>
        <dbReference type="ARBA" id="ARBA00022833"/>
    </source>
</evidence>
<comment type="subcellular location">
    <subcellularLocation>
        <location evidence="2">Membrane</location>
        <topology evidence="2">Multi-pass membrane protein</topology>
    </subcellularLocation>
</comment>